<dbReference type="EMBL" id="KZ293644">
    <property type="protein sequence ID" value="PBL04266.1"/>
    <property type="molecule type" value="Genomic_DNA"/>
</dbReference>
<evidence type="ECO:0000313" key="3">
    <source>
        <dbReference type="Proteomes" id="UP000217790"/>
    </source>
</evidence>
<feature type="region of interest" description="Disordered" evidence="1">
    <location>
        <begin position="96"/>
        <end position="118"/>
    </location>
</feature>
<dbReference type="OrthoDB" id="2968323at2759"/>
<dbReference type="AlphaFoldDB" id="A0A2H3EA22"/>
<keyword evidence="3" id="KW-1185">Reference proteome</keyword>
<evidence type="ECO:0000313" key="2">
    <source>
        <dbReference type="EMBL" id="PBL04266.1"/>
    </source>
</evidence>
<proteinExistence type="predicted"/>
<accession>A0A2H3EA22</accession>
<sequence>MLLNSPKKPSITCLLDWQGAIVSPVFMQASIPALLAYSDGVFQLDSEGCVLPLLEDADQHPSDEQEYLWLHQKLLSRCSFYLTPSTKSRARPHRCMAVPGLNGADGTNDTSGDKELLP</sequence>
<gene>
    <name evidence="2" type="ORF">ARMGADRAFT_1070744</name>
</gene>
<reference evidence="3" key="1">
    <citation type="journal article" date="2017" name="Nat. Ecol. Evol.">
        <title>Genome expansion and lineage-specific genetic innovations in the forest pathogenic fungi Armillaria.</title>
        <authorList>
            <person name="Sipos G."/>
            <person name="Prasanna A.N."/>
            <person name="Walter M.C."/>
            <person name="O'Connor E."/>
            <person name="Balint B."/>
            <person name="Krizsan K."/>
            <person name="Kiss B."/>
            <person name="Hess J."/>
            <person name="Varga T."/>
            <person name="Slot J."/>
            <person name="Riley R."/>
            <person name="Boka B."/>
            <person name="Rigling D."/>
            <person name="Barry K."/>
            <person name="Lee J."/>
            <person name="Mihaltcheva S."/>
            <person name="LaButti K."/>
            <person name="Lipzen A."/>
            <person name="Waldron R."/>
            <person name="Moloney N.M."/>
            <person name="Sperisen C."/>
            <person name="Kredics L."/>
            <person name="Vagvoelgyi C."/>
            <person name="Patrignani A."/>
            <person name="Fitzpatrick D."/>
            <person name="Nagy I."/>
            <person name="Doyle S."/>
            <person name="Anderson J.B."/>
            <person name="Grigoriev I.V."/>
            <person name="Gueldener U."/>
            <person name="Muensterkoetter M."/>
            <person name="Nagy L.G."/>
        </authorList>
    </citation>
    <scope>NUCLEOTIDE SEQUENCE [LARGE SCALE GENOMIC DNA]</scope>
    <source>
        <strain evidence="3">Ar21-2</strain>
    </source>
</reference>
<name>A0A2H3EA22_ARMGA</name>
<organism evidence="2 3">
    <name type="scientific">Armillaria gallica</name>
    <name type="common">Bulbous honey fungus</name>
    <name type="synonym">Armillaria bulbosa</name>
    <dbReference type="NCBI Taxonomy" id="47427"/>
    <lineage>
        <taxon>Eukaryota</taxon>
        <taxon>Fungi</taxon>
        <taxon>Dikarya</taxon>
        <taxon>Basidiomycota</taxon>
        <taxon>Agaricomycotina</taxon>
        <taxon>Agaricomycetes</taxon>
        <taxon>Agaricomycetidae</taxon>
        <taxon>Agaricales</taxon>
        <taxon>Marasmiineae</taxon>
        <taxon>Physalacriaceae</taxon>
        <taxon>Armillaria</taxon>
    </lineage>
</organism>
<evidence type="ECO:0000256" key="1">
    <source>
        <dbReference type="SAM" id="MobiDB-lite"/>
    </source>
</evidence>
<protein>
    <submittedName>
        <fullName evidence="2">Uncharacterized protein</fullName>
    </submittedName>
</protein>
<dbReference type="Proteomes" id="UP000217790">
    <property type="component" value="Unassembled WGS sequence"/>
</dbReference>
<dbReference type="InParanoid" id="A0A2H3EA22"/>